<evidence type="ECO:0000256" key="10">
    <source>
        <dbReference type="ARBA" id="ARBA00023180"/>
    </source>
</evidence>
<dbReference type="PANTHER" id="PTHR28533">
    <property type="entry name" value="PROTEIN PBN1"/>
    <property type="match status" value="1"/>
</dbReference>
<dbReference type="Pfam" id="PF08320">
    <property type="entry name" value="PIG-X"/>
    <property type="match status" value="1"/>
</dbReference>
<reference evidence="12" key="1">
    <citation type="submission" date="2022-10" db="EMBL/GenBank/DDBJ databases">
        <title>Determination and structural analysis of whole genome sequence of Sarocladium strictum F4-1.</title>
        <authorList>
            <person name="Hu L."/>
            <person name="Jiang Y."/>
        </authorList>
    </citation>
    <scope>NUCLEOTIDE SEQUENCE</scope>
    <source>
        <strain evidence="12">F4-1</strain>
    </source>
</reference>
<dbReference type="InterPro" id="IPR013233">
    <property type="entry name" value="PIG-X/PBN1"/>
</dbReference>
<dbReference type="GO" id="GO:0005789">
    <property type="term" value="C:endoplasmic reticulum membrane"/>
    <property type="evidence" value="ECO:0007669"/>
    <property type="project" value="UniProtKB-SubCell"/>
</dbReference>
<evidence type="ECO:0000256" key="11">
    <source>
        <dbReference type="RuleBase" id="RU366056"/>
    </source>
</evidence>
<keyword evidence="7 11" id="KW-0256">Endoplasmic reticulum</keyword>
<comment type="similarity">
    <text evidence="3 11">Belongs to the PIGX family.</text>
</comment>
<comment type="subcellular location">
    <subcellularLocation>
        <location evidence="11">Endoplasmic reticulum membrane</location>
        <topology evidence="11">Single-pass membrane protein</topology>
    </subcellularLocation>
    <subcellularLocation>
        <location evidence="1">Endoplasmic reticulum membrane</location>
        <topology evidence="1">Single-pass type III membrane protein</topology>
    </subcellularLocation>
</comment>
<evidence type="ECO:0000256" key="6">
    <source>
        <dbReference type="ARBA" id="ARBA00022692"/>
    </source>
</evidence>
<dbReference type="GO" id="GO:0006506">
    <property type="term" value="P:GPI anchor biosynthetic process"/>
    <property type="evidence" value="ECO:0007669"/>
    <property type="project" value="UniProtKB-KW"/>
</dbReference>
<evidence type="ECO:0000313" key="12">
    <source>
        <dbReference type="EMBL" id="KAK0386259.1"/>
    </source>
</evidence>
<dbReference type="Proteomes" id="UP001175261">
    <property type="component" value="Unassembled WGS sequence"/>
</dbReference>
<keyword evidence="5 11" id="KW-0337">GPI-anchor biosynthesis</keyword>
<evidence type="ECO:0000256" key="4">
    <source>
        <dbReference type="ARBA" id="ARBA00020410"/>
    </source>
</evidence>
<keyword evidence="10" id="KW-0325">Glycoprotein</keyword>
<comment type="function">
    <text evidence="11">Required for proper folding and/or the stability of a subset of proteins in the endoplasmic reticulum. Component of glycosylphosphatidylinositol-mannosyltransferase 1 which transfers the first of the 4 mannoses in the GPI-anchor precursors during GPI-anchor biosynthesis. Probably acts by stabilizing the mannosyltransferase GPI14.</text>
</comment>
<evidence type="ECO:0000256" key="5">
    <source>
        <dbReference type="ARBA" id="ARBA00022502"/>
    </source>
</evidence>
<dbReference type="AlphaFoldDB" id="A0AA39GGU2"/>
<comment type="pathway">
    <text evidence="2 11">Glycolipid biosynthesis; glycosylphosphatidylinositol-anchor biosynthesis.</text>
</comment>
<evidence type="ECO:0000256" key="3">
    <source>
        <dbReference type="ARBA" id="ARBA00010345"/>
    </source>
</evidence>
<feature type="transmembrane region" description="Helical" evidence="11">
    <location>
        <begin position="450"/>
        <end position="474"/>
    </location>
</feature>
<comment type="caution">
    <text evidence="12">The sequence shown here is derived from an EMBL/GenBank/DDBJ whole genome shotgun (WGS) entry which is preliminary data.</text>
</comment>
<dbReference type="SMART" id="SM00780">
    <property type="entry name" value="PIG-X"/>
    <property type="match status" value="1"/>
</dbReference>
<dbReference type="GO" id="GO:1990529">
    <property type="term" value="C:glycosylphosphatidylinositol-mannosyltransferase I complex"/>
    <property type="evidence" value="ECO:0007669"/>
    <property type="project" value="TreeGrafter"/>
</dbReference>
<gene>
    <name evidence="12" type="ORF">NLU13_6096</name>
</gene>
<name>A0AA39GGU2_SARSR</name>
<organism evidence="12 13">
    <name type="scientific">Sarocladium strictum</name>
    <name type="common">Black bundle disease fungus</name>
    <name type="synonym">Acremonium strictum</name>
    <dbReference type="NCBI Taxonomy" id="5046"/>
    <lineage>
        <taxon>Eukaryota</taxon>
        <taxon>Fungi</taxon>
        <taxon>Dikarya</taxon>
        <taxon>Ascomycota</taxon>
        <taxon>Pezizomycotina</taxon>
        <taxon>Sordariomycetes</taxon>
        <taxon>Hypocreomycetidae</taxon>
        <taxon>Hypocreales</taxon>
        <taxon>Sarocladiaceae</taxon>
        <taxon>Sarocladium</taxon>
    </lineage>
</organism>
<evidence type="ECO:0000256" key="9">
    <source>
        <dbReference type="ARBA" id="ARBA00023136"/>
    </source>
</evidence>
<sequence length="494" mass="54556">MRERVTFVQPRGTGVDPQTLDVQEAGLLGPLVETVREDRITFTVDELPSDLMRLLLSLDELHIRWTTSAPYTTLEPFASRTSPGLHLSYSPAKASGQYDPAELCAYLTHFGKLDCSSSETFTSLSEPESSTKTTSFYYYNQVHDLHKFSLFALRELCPELDTVCHSRMRSLQTASSLDISWDVSSRKLKATAFWPLDEQSINVPRSSLRRTEVGVLAQDVPPSMQPHEAGVSGLLTVLGESNEPSPTLFSFPARHRVAAGTFSAKFLTPAGLHPSLQLSLDSVKQPGGGDEGCQLFAYLTLPNVIFADKYQLSDDLFLASKNLTSLRHTTLPVDLEAPAYTTQAWGSSILLELAQGRGTWPAEVPLHLRYLHPSSSGLVDVDIPYPVVFWACDSTADASFDTNPFDRRQLGYDALFSDKTVFWHVTPQPSQPGSGRLVSEIKVPVLKEDAASWIEIGTGAAVALGFLWVLWVLLRAFRRPAVKVEAPAETRKKQ</sequence>
<dbReference type="GO" id="GO:0000030">
    <property type="term" value="F:mannosyltransferase activity"/>
    <property type="evidence" value="ECO:0007669"/>
    <property type="project" value="TreeGrafter"/>
</dbReference>
<dbReference type="InterPro" id="IPR042322">
    <property type="entry name" value="Pbn1"/>
</dbReference>
<dbReference type="EMBL" id="JAPDFR010000005">
    <property type="protein sequence ID" value="KAK0386259.1"/>
    <property type="molecule type" value="Genomic_DNA"/>
</dbReference>
<keyword evidence="9 11" id="KW-0472">Membrane</keyword>
<evidence type="ECO:0000313" key="13">
    <source>
        <dbReference type="Proteomes" id="UP001175261"/>
    </source>
</evidence>
<proteinExistence type="inferred from homology"/>
<protein>
    <recommendedName>
        <fullName evidence="4 11">Protein PBN1</fullName>
    </recommendedName>
</protein>
<keyword evidence="8 11" id="KW-1133">Transmembrane helix</keyword>
<dbReference type="PANTHER" id="PTHR28533:SF1">
    <property type="entry name" value="PROTEIN PBN1"/>
    <property type="match status" value="1"/>
</dbReference>
<keyword evidence="13" id="KW-1185">Reference proteome</keyword>
<evidence type="ECO:0000256" key="2">
    <source>
        <dbReference type="ARBA" id="ARBA00004687"/>
    </source>
</evidence>
<accession>A0AA39GGU2</accession>
<evidence type="ECO:0000256" key="1">
    <source>
        <dbReference type="ARBA" id="ARBA00004643"/>
    </source>
</evidence>
<keyword evidence="6 11" id="KW-0812">Transmembrane</keyword>
<evidence type="ECO:0000256" key="8">
    <source>
        <dbReference type="ARBA" id="ARBA00022989"/>
    </source>
</evidence>
<evidence type="ECO:0000256" key="7">
    <source>
        <dbReference type="ARBA" id="ARBA00022824"/>
    </source>
</evidence>